<gene>
    <name evidence="10" type="ORF">PPROV_000818900</name>
</gene>
<dbReference type="GO" id="GO:0042803">
    <property type="term" value="F:protein homodimerization activity"/>
    <property type="evidence" value="ECO:0007669"/>
    <property type="project" value="InterPro"/>
</dbReference>
<comment type="similarity">
    <text evidence="2 8">Belongs to the GrpE family.</text>
</comment>
<name>A0A830HQN5_9CHLO</name>
<dbReference type="GO" id="GO:0051087">
    <property type="term" value="F:protein-folding chaperone binding"/>
    <property type="evidence" value="ECO:0007669"/>
    <property type="project" value="InterPro"/>
</dbReference>
<protein>
    <recommendedName>
        <fullName evidence="7">GrpE protein homolog</fullName>
    </recommendedName>
</protein>
<keyword evidence="6 7" id="KW-0143">Chaperone</keyword>
<dbReference type="GO" id="GO:0005759">
    <property type="term" value="C:mitochondrial matrix"/>
    <property type="evidence" value="ECO:0007669"/>
    <property type="project" value="UniProtKB-SubCell"/>
</dbReference>
<dbReference type="InterPro" id="IPR009012">
    <property type="entry name" value="GrpE_head"/>
</dbReference>
<dbReference type="InterPro" id="IPR000740">
    <property type="entry name" value="GrpE"/>
</dbReference>
<dbReference type="AlphaFoldDB" id="A0A830HQN5"/>
<evidence type="ECO:0000256" key="7">
    <source>
        <dbReference type="RuleBase" id="RU000640"/>
    </source>
</evidence>
<comment type="caution">
    <text evidence="10">The sequence shown here is derived from an EMBL/GenBank/DDBJ whole genome shotgun (WGS) entry which is preliminary data.</text>
</comment>
<dbReference type="GO" id="GO:0000774">
    <property type="term" value="F:adenyl-nucleotide exchange factor activity"/>
    <property type="evidence" value="ECO:0007669"/>
    <property type="project" value="InterPro"/>
</dbReference>
<evidence type="ECO:0000256" key="3">
    <source>
        <dbReference type="ARBA" id="ARBA00011738"/>
    </source>
</evidence>
<dbReference type="Gene3D" id="3.90.20.20">
    <property type="match status" value="1"/>
</dbReference>
<dbReference type="EMBL" id="BNJQ01000025">
    <property type="protein sequence ID" value="GHP09454.1"/>
    <property type="molecule type" value="Genomic_DNA"/>
</dbReference>
<evidence type="ECO:0000313" key="11">
    <source>
        <dbReference type="Proteomes" id="UP000660262"/>
    </source>
</evidence>
<dbReference type="InterPro" id="IPR013805">
    <property type="entry name" value="GrpE_CC"/>
</dbReference>
<dbReference type="HAMAP" id="MF_01151">
    <property type="entry name" value="GrpE"/>
    <property type="match status" value="1"/>
</dbReference>
<evidence type="ECO:0000256" key="4">
    <source>
        <dbReference type="ARBA" id="ARBA00022490"/>
    </source>
</evidence>
<dbReference type="CDD" id="cd00446">
    <property type="entry name" value="GrpE"/>
    <property type="match status" value="1"/>
</dbReference>
<dbReference type="GO" id="GO:0006457">
    <property type="term" value="P:protein folding"/>
    <property type="evidence" value="ECO:0007669"/>
    <property type="project" value="InterPro"/>
</dbReference>
<dbReference type="PANTHER" id="PTHR21237">
    <property type="entry name" value="GRPE PROTEIN"/>
    <property type="match status" value="1"/>
</dbReference>
<dbReference type="Pfam" id="PF01025">
    <property type="entry name" value="GrpE"/>
    <property type="match status" value="1"/>
</dbReference>
<keyword evidence="4" id="KW-0963">Cytoplasm</keyword>
<comment type="function">
    <text evidence="7">Essential component of the PAM complex, a complex required for the translocation of transit peptide-containing proteins from the inner membrane into the mitochondrial matrix in an ATP-dependent manner.</text>
</comment>
<accession>A0A830HQN5</accession>
<sequence>MDNAEDAHAEDTGAPPNTDDEDNTTAADGAAESDADDEPPPPPSYAALLEKLEASVGNADANWAELVPAVAEEFASLQQRVDSNASSAAAFEDTLNMTKDQYLRLNADFDNFRKRNAQEKDQISERTRGQTVEALLPLVDTFDSAKKNLKLETEEAQKVADSYQGVYKMMIDVFKQLGVEEVPTVGEPFDPEMHNAIMREETDEFEDGIVMENFRPGFKIGDTLLRAAMVKVAVSLSGAAAAGEEVAKSEAEA</sequence>
<dbReference type="OrthoDB" id="201635at2759"/>
<reference evidence="10" key="1">
    <citation type="submission" date="2020-10" db="EMBL/GenBank/DDBJ databases">
        <title>Unveiling of a novel bifunctional photoreceptor, Dualchrome1, isolated from a cosmopolitan green alga.</title>
        <authorList>
            <person name="Suzuki S."/>
            <person name="Kawachi M."/>
        </authorList>
    </citation>
    <scope>NUCLEOTIDE SEQUENCE</scope>
    <source>
        <strain evidence="10">NIES 2893</strain>
    </source>
</reference>
<evidence type="ECO:0000256" key="9">
    <source>
        <dbReference type="SAM" id="MobiDB-lite"/>
    </source>
</evidence>
<comment type="subcellular location">
    <subcellularLocation>
        <location evidence="1">Cytoplasm</location>
    </subcellularLocation>
    <subcellularLocation>
        <location evidence="7">Mitochondrion matrix</location>
    </subcellularLocation>
</comment>
<evidence type="ECO:0000256" key="6">
    <source>
        <dbReference type="ARBA" id="ARBA00023186"/>
    </source>
</evidence>
<evidence type="ECO:0000256" key="5">
    <source>
        <dbReference type="ARBA" id="ARBA00023016"/>
    </source>
</evidence>
<feature type="region of interest" description="Disordered" evidence="9">
    <location>
        <begin position="1"/>
        <end position="51"/>
    </location>
</feature>
<dbReference type="PANTHER" id="PTHR21237:SF40">
    <property type="entry name" value="CELL CYCLE AND APOPTOSIS REGULATOR PROTEIN 2"/>
    <property type="match status" value="1"/>
</dbReference>
<keyword evidence="11" id="KW-1185">Reference proteome</keyword>
<dbReference type="PROSITE" id="PS01071">
    <property type="entry name" value="GRPE"/>
    <property type="match status" value="1"/>
</dbReference>
<feature type="compositionally biased region" description="Basic and acidic residues" evidence="9">
    <location>
        <begin position="1"/>
        <end position="11"/>
    </location>
</feature>
<dbReference type="Proteomes" id="UP000660262">
    <property type="component" value="Unassembled WGS sequence"/>
</dbReference>
<dbReference type="PRINTS" id="PR00773">
    <property type="entry name" value="GRPEPROTEIN"/>
</dbReference>
<dbReference type="FunFam" id="2.30.22.10:FF:000001">
    <property type="entry name" value="Protein GrpE"/>
    <property type="match status" value="1"/>
</dbReference>
<evidence type="ECO:0000256" key="1">
    <source>
        <dbReference type="ARBA" id="ARBA00004496"/>
    </source>
</evidence>
<proteinExistence type="inferred from homology"/>
<keyword evidence="7" id="KW-0496">Mitochondrion</keyword>
<evidence type="ECO:0000256" key="8">
    <source>
        <dbReference type="RuleBase" id="RU004478"/>
    </source>
</evidence>
<organism evidence="10 11">
    <name type="scientific">Pycnococcus provasolii</name>
    <dbReference type="NCBI Taxonomy" id="41880"/>
    <lineage>
        <taxon>Eukaryota</taxon>
        <taxon>Viridiplantae</taxon>
        <taxon>Chlorophyta</taxon>
        <taxon>Pseudoscourfieldiophyceae</taxon>
        <taxon>Pseudoscourfieldiales</taxon>
        <taxon>Pycnococcaceae</taxon>
        <taxon>Pycnococcus</taxon>
    </lineage>
</organism>
<keyword evidence="5" id="KW-0346">Stress response</keyword>
<evidence type="ECO:0000256" key="2">
    <source>
        <dbReference type="ARBA" id="ARBA00009054"/>
    </source>
</evidence>
<dbReference type="SUPFAM" id="SSF51064">
    <property type="entry name" value="Head domain of nucleotide exchange factor GrpE"/>
    <property type="match status" value="1"/>
</dbReference>
<dbReference type="SUPFAM" id="SSF58014">
    <property type="entry name" value="Coiled-coil domain of nucleotide exchange factor GrpE"/>
    <property type="match status" value="1"/>
</dbReference>
<comment type="subunit">
    <text evidence="3">Homodimer.</text>
</comment>
<evidence type="ECO:0000313" key="10">
    <source>
        <dbReference type="EMBL" id="GHP09454.1"/>
    </source>
</evidence>
<dbReference type="GO" id="GO:0051082">
    <property type="term" value="F:unfolded protein binding"/>
    <property type="evidence" value="ECO:0007669"/>
    <property type="project" value="TreeGrafter"/>
</dbReference>
<dbReference type="Gene3D" id="2.30.22.10">
    <property type="entry name" value="Head domain of nucleotide exchange factor GrpE"/>
    <property type="match status" value="1"/>
</dbReference>
<dbReference type="NCBIfam" id="NF010741">
    <property type="entry name" value="PRK14143.1"/>
    <property type="match status" value="1"/>
</dbReference>